<dbReference type="Gene3D" id="1.10.3210.10">
    <property type="entry name" value="Hypothetical protein af1432"/>
    <property type="match status" value="1"/>
</dbReference>
<dbReference type="InterPro" id="IPR037522">
    <property type="entry name" value="HD_GYP_dom"/>
</dbReference>
<dbReference type="SUPFAM" id="SSF52172">
    <property type="entry name" value="CheY-like"/>
    <property type="match status" value="1"/>
</dbReference>
<dbReference type="HOGENOM" id="CLU_000445_92_10_0"/>
<gene>
    <name evidence="5" type="ORF">SPV1_14009</name>
</gene>
<dbReference type="InterPro" id="IPR006674">
    <property type="entry name" value="HD_domain"/>
</dbReference>
<dbReference type="Gene3D" id="3.30.450.40">
    <property type="match status" value="1"/>
</dbReference>
<evidence type="ECO:0000256" key="1">
    <source>
        <dbReference type="PROSITE-ProRule" id="PRU00169"/>
    </source>
</evidence>
<sequence length="531" mass="57745">MLRLLIVEDQSAVREVVAEIAGELDVGGAGTDVEVIQVASLEEAKQALSSGQWQGMITDMSLGDGNALEMIAQLRADGVTMPPVILMSGFLTSARMTQAVELDIEHVLSKPFAPDVLLSCLNKLFCSVGDTGAEKQAYRTARSSDRLLPEMFDMDRRLGLVYRMFDEMPAHHDVSEICASALGLAMEVVHADGGYLALFERQRQKLVQVAAQGMGEEIGGTCALNDTCFQAMIDGDEELLQAGADGVNGLCWPGISEGSFVAVPVRLQGVSMGVLCLLRPGEVPLKSETRQILGLLVKKLDTLLDNRAVHAALAANMRDTLIALVRSLEARDRYTRDHSARVGNLSAVLARDLGLDSDHVDLIRTGGLLHDIGKCGVPDAVLLKPGRYTDQEFAIMKAHPAIGDNILANMDTMVRERLMLRHHHERYDGYGYPDKLAGEQIPFNARIVCVADAIDAMTTHRVYRMARPLSFCLEQLKNNSGTQFDPLVVEVAIAAVESGEVRTQAEDCHQPDGVMPLSALISVKTEVRKYA</sequence>
<keyword evidence="1" id="KW-0597">Phosphoprotein</keyword>
<evidence type="ECO:0000313" key="6">
    <source>
        <dbReference type="Proteomes" id="UP000005297"/>
    </source>
</evidence>
<evidence type="ECO:0000259" key="2">
    <source>
        <dbReference type="PROSITE" id="PS50110"/>
    </source>
</evidence>
<keyword evidence="6" id="KW-1185">Reference proteome</keyword>
<dbReference type="CDD" id="cd00077">
    <property type="entry name" value="HDc"/>
    <property type="match status" value="1"/>
</dbReference>
<dbReference type="GO" id="GO:0000160">
    <property type="term" value="P:phosphorelay signal transduction system"/>
    <property type="evidence" value="ECO:0007669"/>
    <property type="project" value="InterPro"/>
</dbReference>
<dbReference type="STRING" id="314344.AL013_11855"/>
<name>Q0EZK0_9PROT</name>
<reference evidence="5 6" key="1">
    <citation type="submission" date="2006-09" db="EMBL/GenBank/DDBJ databases">
        <authorList>
            <person name="Emerson D."/>
            <person name="Ferriera S."/>
            <person name="Johnson J."/>
            <person name="Kravitz S."/>
            <person name="Halpern A."/>
            <person name="Remington K."/>
            <person name="Beeson K."/>
            <person name="Tran B."/>
            <person name="Rogers Y.-H."/>
            <person name="Friedman R."/>
            <person name="Venter J.C."/>
        </authorList>
    </citation>
    <scope>NUCLEOTIDE SEQUENCE [LARGE SCALE GENOMIC DNA]</scope>
    <source>
        <strain evidence="5 6">PV-1</strain>
    </source>
</reference>
<feature type="domain" description="HD" evidence="3">
    <location>
        <begin position="335"/>
        <end position="457"/>
    </location>
</feature>
<proteinExistence type="predicted"/>
<dbReference type="PROSITE" id="PS50110">
    <property type="entry name" value="RESPONSE_REGULATORY"/>
    <property type="match status" value="1"/>
</dbReference>
<dbReference type="PROSITE" id="PS51832">
    <property type="entry name" value="HD_GYP"/>
    <property type="match status" value="1"/>
</dbReference>
<accession>Q0EZK0</accession>
<organism evidence="5 6">
    <name type="scientific">Mariprofundus ferrooxydans PV-1</name>
    <dbReference type="NCBI Taxonomy" id="314345"/>
    <lineage>
        <taxon>Bacteria</taxon>
        <taxon>Pseudomonadati</taxon>
        <taxon>Pseudomonadota</taxon>
        <taxon>Candidatius Mariprofundia</taxon>
        <taxon>Mariprofundales</taxon>
        <taxon>Mariprofundaceae</taxon>
        <taxon>Mariprofundus</taxon>
    </lineage>
</organism>
<dbReference type="AlphaFoldDB" id="Q0EZK0"/>
<feature type="modified residue" description="4-aspartylphosphate" evidence="1">
    <location>
        <position position="59"/>
    </location>
</feature>
<dbReference type="PANTHER" id="PTHR45228">
    <property type="entry name" value="CYCLIC DI-GMP PHOSPHODIESTERASE TM_0186-RELATED"/>
    <property type="match status" value="1"/>
</dbReference>
<dbReference type="RefSeq" id="WP_009850314.1">
    <property type="nucleotide sequence ID" value="NZ_DS022294.1"/>
</dbReference>
<dbReference type="NCBIfam" id="TIGR00277">
    <property type="entry name" value="HDIG"/>
    <property type="match status" value="1"/>
</dbReference>
<dbReference type="InterPro" id="IPR006675">
    <property type="entry name" value="HDIG_dom"/>
</dbReference>
<dbReference type="SMART" id="SM00471">
    <property type="entry name" value="HDc"/>
    <property type="match status" value="1"/>
</dbReference>
<dbReference type="Proteomes" id="UP000005297">
    <property type="component" value="Unassembled WGS sequence"/>
</dbReference>
<comment type="caution">
    <text evidence="5">The sequence shown here is derived from an EMBL/GenBank/DDBJ whole genome shotgun (WGS) entry which is preliminary data.</text>
</comment>
<dbReference type="InterPro" id="IPR001789">
    <property type="entry name" value="Sig_transdc_resp-reg_receiver"/>
</dbReference>
<dbReference type="InterPro" id="IPR029016">
    <property type="entry name" value="GAF-like_dom_sf"/>
</dbReference>
<dbReference type="PROSITE" id="PS51831">
    <property type="entry name" value="HD"/>
    <property type="match status" value="1"/>
</dbReference>
<dbReference type="GO" id="GO:0008081">
    <property type="term" value="F:phosphoric diester hydrolase activity"/>
    <property type="evidence" value="ECO:0007669"/>
    <property type="project" value="UniProtKB-ARBA"/>
</dbReference>
<dbReference type="PANTHER" id="PTHR45228:SF4">
    <property type="entry name" value="LIPOPROTEIN"/>
    <property type="match status" value="1"/>
</dbReference>
<dbReference type="eggNOG" id="COG2206">
    <property type="taxonomic scope" value="Bacteria"/>
</dbReference>
<dbReference type="Pfam" id="PF00072">
    <property type="entry name" value="Response_reg"/>
    <property type="match status" value="1"/>
</dbReference>
<evidence type="ECO:0000313" key="5">
    <source>
        <dbReference type="EMBL" id="EAU54704.1"/>
    </source>
</evidence>
<dbReference type="InterPro" id="IPR011006">
    <property type="entry name" value="CheY-like_superfamily"/>
</dbReference>
<feature type="domain" description="Response regulatory" evidence="2">
    <location>
        <begin position="3"/>
        <end position="125"/>
    </location>
</feature>
<evidence type="ECO:0000259" key="3">
    <source>
        <dbReference type="PROSITE" id="PS51831"/>
    </source>
</evidence>
<dbReference type="EMBL" id="AATS01000006">
    <property type="protein sequence ID" value="EAU54704.1"/>
    <property type="molecule type" value="Genomic_DNA"/>
</dbReference>
<evidence type="ECO:0000259" key="4">
    <source>
        <dbReference type="PROSITE" id="PS51832"/>
    </source>
</evidence>
<feature type="domain" description="HD-GYP" evidence="4">
    <location>
        <begin position="313"/>
        <end position="507"/>
    </location>
</feature>
<dbReference type="InParanoid" id="Q0EZK0"/>
<dbReference type="CDD" id="cd00156">
    <property type="entry name" value="REC"/>
    <property type="match status" value="1"/>
</dbReference>
<dbReference type="SMART" id="SM00448">
    <property type="entry name" value="REC"/>
    <property type="match status" value="1"/>
</dbReference>
<dbReference type="InterPro" id="IPR052020">
    <property type="entry name" value="Cyclic_di-GMP/3'3'-cGAMP_PDE"/>
</dbReference>
<dbReference type="SUPFAM" id="SSF55781">
    <property type="entry name" value="GAF domain-like"/>
    <property type="match status" value="1"/>
</dbReference>
<protein>
    <submittedName>
        <fullName evidence="5">Two-component response regulator variant</fullName>
    </submittedName>
</protein>
<dbReference type="SUPFAM" id="SSF109604">
    <property type="entry name" value="HD-domain/PDEase-like"/>
    <property type="match status" value="1"/>
</dbReference>
<dbReference type="Gene3D" id="3.40.50.2300">
    <property type="match status" value="1"/>
</dbReference>
<dbReference type="InterPro" id="IPR003607">
    <property type="entry name" value="HD/PDEase_dom"/>
</dbReference>
<dbReference type="Pfam" id="PF13487">
    <property type="entry name" value="HD_5"/>
    <property type="match status" value="1"/>
</dbReference>
<dbReference type="OrthoDB" id="5291169at2"/>